<feature type="compositionally biased region" description="Basic and acidic residues" evidence="2">
    <location>
        <begin position="139"/>
        <end position="154"/>
    </location>
</feature>
<evidence type="ECO:0000313" key="3">
    <source>
        <dbReference type="EMBL" id="CAE0411537.1"/>
    </source>
</evidence>
<feature type="region of interest" description="Disordered" evidence="2">
    <location>
        <begin position="106"/>
        <end position="196"/>
    </location>
</feature>
<feature type="compositionally biased region" description="Basic and acidic residues" evidence="2">
    <location>
        <begin position="106"/>
        <end position="119"/>
    </location>
</feature>
<gene>
    <name evidence="3" type="ORF">ACOF00016_LOCUS8859</name>
</gene>
<feature type="compositionally biased region" description="Polar residues" evidence="2">
    <location>
        <begin position="122"/>
        <end position="136"/>
    </location>
</feature>
<protein>
    <submittedName>
        <fullName evidence="3">Uncharacterized protein</fullName>
    </submittedName>
</protein>
<organism evidence="3">
    <name type="scientific">Amphora coffeiformis</name>
    <dbReference type="NCBI Taxonomy" id="265554"/>
    <lineage>
        <taxon>Eukaryota</taxon>
        <taxon>Sar</taxon>
        <taxon>Stramenopiles</taxon>
        <taxon>Ochrophyta</taxon>
        <taxon>Bacillariophyta</taxon>
        <taxon>Bacillariophyceae</taxon>
        <taxon>Bacillariophycidae</taxon>
        <taxon>Thalassiophysales</taxon>
        <taxon>Catenulaceae</taxon>
        <taxon>Amphora</taxon>
    </lineage>
</organism>
<dbReference type="AlphaFoldDB" id="A0A7S3P6T4"/>
<keyword evidence="1" id="KW-0175">Coiled coil</keyword>
<evidence type="ECO:0000256" key="1">
    <source>
        <dbReference type="SAM" id="Coils"/>
    </source>
</evidence>
<name>A0A7S3P6T4_9STRA</name>
<proteinExistence type="predicted"/>
<sequence length="196" mass="22111">MLNHLDDPLPQKLYQVSMDTFYRADTLCRKSERNAKLAVKKLQARRVKKAFGLEYMTLLEKEASPEQLDKCMRDGHEKIDLINKDIRALRAEKASLDDELKRKLAHGTEHADAAEHEHAVPSGTQTDANNQQSEASNHMGKETATDQKQAKKVEPSQAKMEAGEGMEFAVPPRVGEVDDEEEFVVLAADEPDQRKE</sequence>
<feature type="coiled-coil region" evidence="1">
    <location>
        <begin position="79"/>
        <end position="106"/>
    </location>
</feature>
<accession>A0A7S3P6T4</accession>
<reference evidence="3" key="1">
    <citation type="submission" date="2021-01" db="EMBL/GenBank/DDBJ databases">
        <authorList>
            <person name="Corre E."/>
            <person name="Pelletier E."/>
            <person name="Niang G."/>
            <person name="Scheremetjew M."/>
            <person name="Finn R."/>
            <person name="Kale V."/>
            <person name="Holt S."/>
            <person name="Cochrane G."/>
            <person name="Meng A."/>
            <person name="Brown T."/>
            <person name="Cohen L."/>
        </authorList>
    </citation>
    <scope>NUCLEOTIDE SEQUENCE</scope>
    <source>
        <strain evidence="3">CCMP127</strain>
    </source>
</reference>
<evidence type="ECO:0000256" key="2">
    <source>
        <dbReference type="SAM" id="MobiDB-lite"/>
    </source>
</evidence>
<dbReference type="EMBL" id="HBIM01010600">
    <property type="protein sequence ID" value="CAE0411537.1"/>
    <property type="molecule type" value="Transcribed_RNA"/>
</dbReference>